<sequence length="770" mass="80402">MGQTRFSAAVLALAVASARAAEVLYVTDMPAYEALAPCAQSALRYNVQSQTYDACPEAVSELQSCVCTKNNNYVSISSQISASVSYSCGSTASEDHASAQSVFKAYCDPSLTVSFPSPTAVSVYITDIPEYDYLAPCAKSAIRYGVGTVTYELCPTNAPALASCACKKNQNSLKISQAINSEAKSSCSGHSMDISSAQAMFAAYCAMNDGTTKFPVPSNPPGDMTYYITDLPQYSSLAPCAASGLRYAVQSKMDNLCPSGPQALASCVCLKEGMTVDVLRDITSSVKWDCSSTATEDVSSAVAVFNYYCSAAEAKVTAAGVSNSIEQTYPATHAITSGPKQTGSDGNSDSSNDNGNGNGNGDSGGDGSDGSSQGGNNEESSGSNTGVIVGAVVGVIGGLALIGAIIFFVLRARRNRPDSLRIPDGANDPPVPLGPYGGKAELASDSVASPRPPSPSPSTLNVGAIPGRVSTVSPVSANTTGAFAPPPNNQAELSGQAAFFPPMPNRPELHNQHTGTPSSLSPNTPELHGQAQNAMFAAPAPNAPELYGQGAPSANRPELQGQGAMVPPSPHAPELYGQGAPAPNRPELQGQGAMVPPSPNAPELYGQGAPAPNRPELQGQGAMYAATPANMSELQGQGSQYHNANPNRPELAGQYSYPPQQQQQQQSYPPQQSPHMQPYSPQQSPYDQQHQYQQQPQQHQYPQQQQQQQYPSPTPSPHPPQLQPGYHAYSPGTPPPNSGAYGQQQQHPQASWQAGPVPDLHEMDGGRGGR</sequence>
<proteinExistence type="predicted"/>
<evidence type="ECO:0000313" key="2">
    <source>
        <dbReference type="Proteomes" id="UP000724584"/>
    </source>
</evidence>
<gene>
    <name evidence="1" type="ORF">F5144DRAFT_659568</name>
</gene>
<dbReference type="Proteomes" id="UP000724584">
    <property type="component" value="Unassembled WGS sequence"/>
</dbReference>
<evidence type="ECO:0000313" key="1">
    <source>
        <dbReference type="EMBL" id="KAH6616926.1"/>
    </source>
</evidence>
<accession>A0ACB7NUR3</accession>
<organism evidence="1 2">
    <name type="scientific">Chaetomium tenue</name>
    <dbReference type="NCBI Taxonomy" id="1854479"/>
    <lineage>
        <taxon>Eukaryota</taxon>
        <taxon>Fungi</taxon>
        <taxon>Dikarya</taxon>
        <taxon>Ascomycota</taxon>
        <taxon>Pezizomycotina</taxon>
        <taxon>Sordariomycetes</taxon>
        <taxon>Sordariomycetidae</taxon>
        <taxon>Sordariales</taxon>
        <taxon>Chaetomiaceae</taxon>
        <taxon>Chaetomium</taxon>
    </lineage>
</organism>
<name>A0ACB7NUR3_9PEZI</name>
<protein>
    <submittedName>
        <fullName evidence="1">Uncharacterized protein</fullName>
    </submittedName>
</protein>
<reference evidence="1 2" key="1">
    <citation type="journal article" date="2021" name="Nat. Commun.">
        <title>Genetic determinants of endophytism in the Arabidopsis root mycobiome.</title>
        <authorList>
            <person name="Mesny F."/>
            <person name="Miyauchi S."/>
            <person name="Thiergart T."/>
            <person name="Pickel B."/>
            <person name="Atanasova L."/>
            <person name="Karlsson M."/>
            <person name="Huettel B."/>
            <person name="Barry K.W."/>
            <person name="Haridas S."/>
            <person name="Chen C."/>
            <person name="Bauer D."/>
            <person name="Andreopoulos W."/>
            <person name="Pangilinan J."/>
            <person name="LaButti K."/>
            <person name="Riley R."/>
            <person name="Lipzen A."/>
            <person name="Clum A."/>
            <person name="Drula E."/>
            <person name="Henrissat B."/>
            <person name="Kohler A."/>
            <person name="Grigoriev I.V."/>
            <person name="Martin F.M."/>
            <person name="Hacquard S."/>
        </authorList>
    </citation>
    <scope>NUCLEOTIDE SEQUENCE [LARGE SCALE GENOMIC DNA]</scope>
    <source>
        <strain evidence="1 2">MPI-SDFR-AT-0079</strain>
    </source>
</reference>
<comment type="caution">
    <text evidence="1">The sequence shown here is derived from an EMBL/GenBank/DDBJ whole genome shotgun (WGS) entry which is preliminary data.</text>
</comment>
<keyword evidence="2" id="KW-1185">Reference proteome</keyword>
<dbReference type="EMBL" id="JAGIZQ010000007">
    <property type="protein sequence ID" value="KAH6616926.1"/>
    <property type="molecule type" value="Genomic_DNA"/>
</dbReference>